<dbReference type="InterPro" id="IPR006097">
    <property type="entry name" value="Glu/Leu/Phe/Val/Trp_DH_dimer"/>
</dbReference>
<dbReference type="AlphaFoldDB" id="D6XX88"/>
<keyword evidence="6" id="KW-0547">Nucleotide-binding</keyword>
<dbReference type="Gene3D" id="3.40.50.10860">
    <property type="entry name" value="Leucine Dehydrogenase, chain A, domain 1"/>
    <property type="match status" value="1"/>
</dbReference>
<dbReference type="RefSeq" id="WP_013171374.1">
    <property type="nucleotide sequence ID" value="NC_014219.1"/>
</dbReference>
<evidence type="ECO:0000259" key="9">
    <source>
        <dbReference type="SMART" id="SM00839"/>
    </source>
</evidence>
<name>D6XX88_BACIE</name>
<sequence>MTVTDTQNMIRDIMDQLYDDESFLPEETGEIRKRLFESGKEILTTTDKVIKSYIRVTRDDRSIERIPAFRVQHNNIAGFYKGGIRYNEVVNEQEVENLAVLMTLKNALHELPYGGGKGGVVISPDQYSRRELYMIAKKYVQRFVRDIGPTHDIPAPDMGTDAETMDWMVGEYKTINPGENYLGSFTGKSVENGGARGRRESTGKGTYRSYLWLLDTWVRQTNRNSVAEGLHRDQYDRMKRLIEKHDEGKAITLAVQGFGNVGAVAAEMAATCDRLNHRVTAVSDQYVTLYHENGLDVRALAGYQRRMRHLPQTAEALEEAGIQAEVRDRDELIYLDVDVLILAAVEDVIHGGNVERIHADIIVEGANAPVDGTADRVLHEQGKVVIPDVLANAGGVMVSYVEWKQDRVTELFSEEQVIREMYEQMEASCEKVFDSYFTDGLPGIRNSCYVQALKRLFILHYRHGKLY</sequence>
<dbReference type="PIRSF" id="PIRSF000185">
    <property type="entry name" value="Glu_DH"/>
    <property type="match status" value="1"/>
</dbReference>
<dbReference type="Proteomes" id="UP000000271">
    <property type="component" value="Chromosome"/>
</dbReference>
<keyword evidence="11" id="KW-1185">Reference proteome</keyword>
<keyword evidence="6" id="KW-0520">NAD</keyword>
<organism evidence="10 11">
    <name type="scientific">Bacillus selenitireducens (strain ATCC 700615 / DSM 15326 / MLS10)</name>
    <dbReference type="NCBI Taxonomy" id="439292"/>
    <lineage>
        <taxon>Bacteria</taxon>
        <taxon>Bacillati</taxon>
        <taxon>Bacillota</taxon>
        <taxon>Bacilli</taxon>
        <taxon>Bacillales</taxon>
        <taxon>Bacillaceae</taxon>
        <taxon>Salisediminibacterium</taxon>
    </lineage>
</organism>
<accession>D6XX88</accession>
<dbReference type="PROSITE" id="PS00074">
    <property type="entry name" value="GLFV_DEHYDROGENASE"/>
    <property type="match status" value="1"/>
</dbReference>
<dbReference type="InterPro" id="IPR006095">
    <property type="entry name" value="Glu/Leu/Phe/Val/Trp_DH"/>
</dbReference>
<feature type="binding site" evidence="6">
    <location>
        <position position="399"/>
    </location>
    <ligand>
        <name>substrate</name>
    </ligand>
</feature>
<evidence type="ECO:0000256" key="8">
    <source>
        <dbReference type="RuleBase" id="RU004417"/>
    </source>
</evidence>
<protein>
    <recommendedName>
        <fullName evidence="2 4">Glutamate dehydrogenase</fullName>
    </recommendedName>
</protein>
<evidence type="ECO:0000256" key="6">
    <source>
        <dbReference type="PIRSR" id="PIRSR000185-2"/>
    </source>
</evidence>
<dbReference type="SUPFAM" id="SSF53223">
    <property type="entry name" value="Aminoacid dehydrogenase-like, N-terminal domain"/>
    <property type="match status" value="1"/>
</dbReference>
<dbReference type="InterPro" id="IPR014362">
    <property type="entry name" value="Glu_DH"/>
</dbReference>
<keyword evidence="3 4" id="KW-0560">Oxidoreductase</keyword>
<proteinExistence type="inferred from homology"/>
<dbReference type="GO" id="GO:0000166">
    <property type="term" value="F:nucleotide binding"/>
    <property type="evidence" value="ECO:0007669"/>
    <property type="project" value="UniProtKB-KW"/>
</dbReference>
<feature type="active site" description="Proton donor" evidence="5">
    <location>
        <position position="117"/>
    </location>
</feature>
<dbReference type="Pfam" id="PF02812">
    <property type="entry name" value="ELFV_dehydrog_N"/>
    <property type="match status" value="1"/>
</dbReference>
<dbReference type="PANTHER" id="PTHR11606">
    <property type="entry name" value="GLUTAMATE DEHYDROGENASE"/>
    <property type="match status" value="1"/>
</dbReference>
<feature type="binding site" evidence="6">
    <location>
        <position position="260"/>
    </location>
    <ligand>
        <name>NAD(+)</name>
        <dbReference type="ChEBI" id="CHEBI:57540"/>
    </ligand>
</feature>
<dbReference type="OrthoDB" id="9803297at2"/>
<dbReference type="HOGENOM" id="CLU_025763_1_2_9"/>
<dbReference type="eggNOG" id="COG0334">
    <property type="taxonomic scope" value="Bacteria"/>
</dbReference>
<feature type="site" description="Important for catalysis" evidence="7">
    <location>
        <position position="157"/>
    </location>
</feature>
<evidence type="ECO:0000313" key="11">
    <source>
        <dbReference type="Proteomes" id="UP000000271"/>
    </source>
</evidence>
<dbReference type="SMART" id="SM00839">
    <property type="entry name" value="ELFV_dehydrog"/>
    <property type="match status" value="1"/>
</dbReference>
<evidence type="ECO:0000256" key="7">
    <source>
        <dbReference type="PIRSR" id="PIRSR000185-3"/>
    </source>
</evidence>
<reference evidence="10" key="1">
    <citation type="submission" date="2009-10" db="EMBL/GenBank/DDBJ databases">
        <title>Complete sequence of Bacillus selenitireducens MLS10.</title>
        <authorList>
            <consortium name="US DOE Joint Genome Institute"/>
            <person name="Lucas S."/>
            <person name="Copeland A."/>
            <person name="Lapidus A."/>
            <person name="Glavina del Rio T."/>
            <person name="Dalin E."/>
            <person name="Tice H."/>
            <person name="Bruce D."/>
            <person name="Goodwin L."/>
            <person name="Pitluck S."/>
            <person name="Sims D."/>
            <person name="Brettin T."/>
            <person name="Detter J.C."/>
            <person name="Han C."/>
            <person name="Larimer F."/>
            <person name="Land M."/>
            <person name="Hauser L."/>
            <person name="Kyrpides N."/>
            <person name="Ovchinnikova G."/>
            <person name="Stolz J."/>
        </authorList>
    </citation>
    <scope>NUCLEOTIDE SEQUENCE [LARGE SCALE GENOMIC DNA]</scope>
    <source>
        <strain evidence="10">MLS10</strain>
    </source>
</reference>
<feature type="binding site" evidence="6">
    <location>
        <position position="105"/>
    </location>
    <ligand>
        <name>substrate</name>
    </ligand>
</feature>
<dbReference type="KEGG" id="bse:Bsel_0405"/>
<dbReference type="GO" id="GO:0004352">
    <property type="term" value="F:glutamate dehydrogenase (NAD+) activity"/>
    <property type="evidence" value="ECO:0007669"/>
    <property type="project" value="TreeGrafter"/>
</dbReference>
<evidence type="ECO:0000256" key="2">
    <source>
        <dbReference type="ARBA" id="ARBA00012896"/>
    </source>
</evidence>
<dbReference type="InterPro" id="IPR036291">
    <property type="entry name" value="NAD(P)-bd_dom_sf"/>
</dbReference>
<evidence type="ECO:0000256" key="5">
    <source>
        <dbReference type="PIRSR" id="PIRSR000185-1"/>
    </source>
</evidence>
<feature type="domain" description="Glutamate/phenylalanine/leucine/valine/L-tryptophan dehydrogenase C-terminal" evidence="9">
    <location>
        <begin position="229"/>
        <end position="464"/>
    </location>
</feature>
<comment type="similarity">
    <text evidence="1 4 8">Belongs to the Glu/Leu/Phe/Val dehydrogenases family.</text>
</comment>
<dbReference type="InterPro" id="IPR033524">
    <property type="entry name" value="Glu/Leu/Phe/Val_DH_AS"/>
</dbReference>
<dbReference type="EMBL" id="CP001791">
    <property type="protein sequence ID" value="ADH97945.1"/>
    <property type="molecule type" value="Genomic_DNA"/>
</dbReference>
<dbReference type="STRING" id="439292.Bsel_0405"/>
<dbReference type="InterPro" id="IPR046346">
    <property type="entry name" value="Aminoacid_DH-like_N_sf"/>
</dbReference>
<dbReference type="Pfam" id="PF00208">
    <property type="entry name" value="ELFV_dehydrog"/>
    <property type="match status" value="1"/>
</dbReference>
<evidence type="ECO:0000256" key="4">
    <source>
        <dbReference type="PIRNR" id="PIRNR000185"/>
    </source>
</evidence>
<dbReference type="InterPro" id="IPR006096">
    <property type="entry name" value="Glu/Leu/Phe/Val/Trp_DH_C"/>
</dbReference>
<gene>
    <name evidence="10" type="ordered locus">Bsel_0405</name>
</gene>
<dbReference type="Gene3D" id="3.40.50.720">
    <property type="entry name" value="NAD(P)-binding Rossmann-like Domain"/>
    <property type="match status" value="1"/>
</dbReference>
<evidence type="ECO:0000256" key="1">
    <source>
        <dbReference type="ARBA" id="ARBA00006382"/>
    </source>
</evidence>
<dbReference type="PRINTS" id="PR00082">
    <property type="entry name" value="GLFDHDRGNASE"/>
</dbReference>
<feature type="binding site" evidence="6">
    <location>
        <position position="81"/>
    </location>
    <ligand>
        <name>substrate</name>
    </ligand>
</feature>
<evidence type="ECO:0000313" key="10">
    <source>
        <dbReference type="EMBL" id="ADH97945.1"/>
    </source>
</evidence>
<dbReference type="SUPFAM" id="SSF51735">
    <property type="entry name" value="NAD(P)-binding Rossmann-fold domains"/>
    <property type="match status" value="1"/>
</dbReference>
<dbReference type="GO" id="GO:0006538">
    <property type="term" value="P:L-glutamate catabolic process"/>
    <property type="evidence" value="ECO:0007669"/>
    <property type="project" value="TreeGrafter"/>
</dbReference>
<dbReference type="PANTHER" id="PTHR11606:SF13">
    <property type="entry name" value="GLUTAMATE DEHYDROGENASE 1, MITOCHONDRIAL"/>
    <property type="match status" value="1"/>
</dbReference>
<feature type="binding site" evidence="6">
    <location>
        <position position="202"/>
    </location>
    <ligand>
        <name>NAD(+)</name>
        <dbReference type="ChEBI" id="CHEBI:57540"/>
    </ligand>
</feature>
<evidence type="ECO:0000256" key="3">
    <source>
        <dbReference type="ARBA" id="ARBA00023002"/>
    </source>
</evidence>